<keyword evidence="2" id="KW-1185">Reference proteome</keyword>
<evidence type="ECO:0000313" key="1">
    <source>
        <dbReference type="EMBL" id="KAJ8109803.1"/>
    </source>
</evidence>
<comment type="caution">
    <text evidence="1">The sequence shown here is derived from an EMBL/GenBank/DDBJ whole genome shotgun (WGS) entry which is preliminary data.</text>
</comment>
<evidence type="ECO:0000313" key="2">
    <source>
        <dbReference type="Proteomes" id="UP001153331"/>
    </source>
</evidence>
<reference evidence="1" key="1">
    <citation type="submission" date="2022-11" db="EMBL/GenBank/DDBJ databases">
        <title>Genome Sequence of Boeremia exigua.</title>
        <authorList>
            <person name="Buettner E."/>
        </authorList>
    </citation>
    <scope>NUCLEOTIDE SEQUENCE</scope>
    <source>
        <strain evidence="1">CU02</strain>
    </source>
</reference>
<gene>
    <name evidence="1" type="ORF">OPT61_g7191</name>
</gene>
<proteinExistence type="predicted"/>
<dbReference type="Proteomes" id="UP001153331">
    <property type="component" value="Unassembled WGS sequence"/>
</dbReference>
<accession>A0ACC2I4H7</accession>
<dbReference type="EMBL" id="JAPHNI010000569">
    <property type="protein sequence ID" value="KAJ8109803.1"/>
    <property type="molecule type" value="Genomic_DNA"/>
</dbReference>
<protein>
    <submittedName>
        <fullName evidence="1">Uncharacterized protein</fullName>
    </submittedName>
</protein>
<organism evidence="1 2">
    <name type="scientific">Boeremia exigua</name>
    <dbReference type="NCBI Taxonomy" id="749465"/>
    <lineage>
        <taxon>Eukaryota</taxon>
        <taxon>Fungi</taxon>
        <taxon>Dikarya</taxon>
        <taxon>Ascomycota</taxon>
        <taxon>Pezizomycotina</taxon>
        <taxon>Dothideomycetes</taxon>
        <taxon>Pleosporomycetidae</taxon>
        <taxon>Pleosporales</taxon>
        <taxon>Pleosporineae</taxon>
        <taxon>Didymellaceae</taxon>
        <taxon>Boeremia</taxon>
    </lineage>
</organism>
<name>A0ACC2I4H7_9PLEO</name>
<sequence>MKIVKLETEKPQIPSPALKISLNHPCNPTPKIYLNIPQRHPTRSKLPAPSTQPTSEHAHTAAAHTSRAKMKLLTLNFLTCAIKTCKTQASSFPLHPADAELEIQESDVNLPFLKNILPRLMWEEIRTICKELGLPELPPTPPSPADLIEGGEASAATTEGAPVEEQPSQTARDLHRVLLETCIQEGKLVCGCCGHEYAVKEGVANFLLPGHLV</sequence>